<dbReference type="PANTHER" id="PTHR48022:SF45">
    <property type="entry name" value="MAJOR FACILITATOR SUPERFAMILY (MFS) PROFILE DOMAIN-CONTAINING PROTEIN-RELATED"/>
    <property type="match status" value="1"/>
</dbReference>
<dbReference type="InterPro" id="IPR005829">
    <property type="entry name" value="Sugar_transporter_CS"/>
</dbReference>
<dbReference type="RefSeq" id="XP_025465821.1">
    <property type="nucleotide sequence ID" value="XM_025613369.1"/>
</dbReference>
<feature type="transmembrane region" description="Helical" evidence="8">
    <location>
        <begin position="6"/>
        <end position="26"/>
    </location>
</feature>
<comment type="subcellular location">
    <subcellularLocation>
        <location evidence="1">Membrane</location>
        <topology evidence="1">Multi-pass membrane protein</topology>
    </subcellularLocation>
</comment>
<evidence type="ECO:0000256" key="6">
    <source>
        <dbReference type="ARBA" id="ARBA00023136"/>
    </source>
</evidence>
<evidence type="ECO:0000313" key="10">
    <source>
        <dbReference type="EMBL" id="PWY81753.1"/>
    </source>
</evidence>
<keyword evidence="4 8" id="KW-0812">Transmembrane</keyword>
<dbReference type="InterPro" id="IPR003663">
    <property type="entry name" value="Sugar/inositol_transpt"/>
</dbReference>
<evidence type="ECO:0000256" key="3">
    <source>
        <dbReference type="ARBA" id="ARBA00022448"/>
    </source>
</evidence>
<dbReference type="InterPro" id="IPR005828">
    <property type="entry name" value="MFS_sugar_transport-like"/>
</dbReference>
<evidence type="ECO:0000256" key="2">
    <source>
        <dbReference type="ARBA" id="ARBA00010992"/>
    </source>
</evidence>
<protein>
    <submittedName>
        <fullName evidence="10">Sugar transporter</fullName>
    </submittedName>
</protein>
<feature type="transmembrane region" description="Helical" evidence="8">
    <location>
        <begin position="371"/>
        <end position="396"/>
    </location>
</feature>
<proteinExistence type="inferred from homology"/>
<feature type="domain" description="Major facilitator superfamily (MFS) profile" evidence="9">
    <location>
        <begin position="13"/>
        <end position="461"/>
    </location>
</feature>
<keyword evidence="3 7" id="KW-0813">Transport</keyword>
<keyword evidence="6 8" id="KW-0472">Membrane</keyword>
<accession>A0A317W5Y4</accession>
<reference evidence="10 11" key="1">
    <citation type="submission" date="2016-12" db="EMBL/GenBank/DDBJ databases">
        <title>The genomes of Aspergillus section Nigri reveals drivers in fungal speciation.</title>
        <authorList>
            <consortium name="DOE Joint Genome Institute"/>
            <person name="Vesth T.C."/>
            <person name="Nybo J."/>
            <person name="Theobald S."/>
            <person name="Brandl J."/>
            <person name="Frisvad J.C."/>
            <person name="Nielsen K.F."/>
            <person name="Lyhne E.K."/>
            <person name="Kogle M.E."/>
            <person name="Kuo A."/>
            <person name="Riley R."/>
            <person name="Clum A."/>
            <person name="Nolan M."/>
            <person name="Lipzen A."/>
            <person name="Salamov A."/>
            <person name="Henrissat B."/>
            <person name="Wiebenga A."/>
            <person name="De Vries R.P."/>
            <person name="Grigoriev I.V."/>
            <person name="Mortensen U.H."/>
            <person name="Andersen M.R."/>
            <person name="Baker S.E."/>
        </authorList>
    </citation>
    <scope>NUCLEOTIDE SEQUENCE [LARGE SCALE GENOMIC DNA]</scope>
    <source>
        <strain evidence="10 11">CBS 115572</strain>
    </source>
</reference>
<dbReference type="InterPro" id="IPR036259">
    <property type="entry name" value="MFS_trans_sf"/>
</dbReference>
<dbReference type="GO" id="GO:0016020">
    <property type="term" value="C:membrane"/>
    <property type="evidence" value="ECO:0007669"/>
    <property type="project" value="UniProtKB-SubCell"/>
</dbReference>
<feature type="transmembrane region" description="Helical" evidence="8">
    <location>
        <begin position="122"/>
        <end position="141"/>
    </location>
</feature>
<dbReference type="NCBIfam" id="TIGR00879">
    <property type="entry name" value="SP"/>
    <property type="match status" value="1"/>
</dbReference>
<evidence type="ECO:0000259" key="9">
    <source>
        <dbReference type="PROSITE" id="PS50850"/>
    </source>
</evidence>
<feature type="transmembrane region" description="Helical" evidence="8">
    <location>
        <begin position="153"/>
        <end position="172"/>
    </location>
</feature>
<dbReference type="OrthoDB" id="6612291at2759"/>
<keyword evidence="5 8" id="KW-1133">Transmembrane helix</keyword>
<evidence type="ECO:0000256" key="5">
    <source>
        <dbReference type="ARBA" id="ARBA00022989"/>
    </source>
</evidence>
<dbReference type="GeneID" id="37115512"/>
<organism evidence="10 11">
    <name type="scientific">Aspergillus sclerotioniger CBS 115572</name>
    <dbReference type="NCBI Taxonomy" id="1450535"/>
    <lineage>
        <taxon>Eukaryota</taxon>
        <taxon>Fungi</taxon>
        <taxon>Dikarya</taxon>
        <taxon>Ascomycota</taxon>
        <taxon>Pezizomycotina</taxon>
        <taxon>Eurotiomycetes</taxon>
        <taxon>Eurotiomycetidae</taxon>
        <taxon>Eurotiales</taxon>
        <taxon>Aspergillaceae</taxon>
        <taxon>Aspergillus</taxon>
        <taxon>Aspergillus subgen. Circumdati</taxon>
    </lineage>
</organism>
<dbReference type="GO" id="GO:0005351">
    <property type="term" value="F:carbohydrate:proton symporter activity"/>
    <property type="evidence" value="ECO:0007669"/>
    <property type="project" value="TreeGrafter"/>
</dbReference>
<dbReference type="SUPFAM" id="SSF103473">
    <property type="entry name" value="MFS general substrate transporter"/>
    <property type="match status" value="1"/>
</dbReference>
<dbReference type="PROSITE" id="PS50850">
    <property type="entry name" value="MFS"/>
    <property type="match status" value="1"/>
</dbReference>
<name>A0A317W5Y4_9EURO</name>
<dbReference type="Gene3D" id="1.20.1250.20">
    <property type="entry name" value="MFS general substrate transporter like domains"/>
    <property type="match status" value="1"/>
</dbReference>
<feature type="transmembrane region" description="Helical" evidence="8">
    <location>
        <begin position="95"/>
        <end position="116"/>
    </location>
</feature>
<feature type="transmembrane region" description="Helical" evidence="8">
    <location>
        <begin position="440"/>
        <end position="457"/>
    </location>
</feature>
<dbReference type="PANTHER" id="PTHR48022">
    <property type="entry name" value="PLASTIDIC GLUCOSE TRANSPORTER 4"/>
    <property type="match status" value="1"/>
</dbReference>
<dbReference type="FunFam" id="1.20.1250.20:FF:000090">
    <property type="entry name" value="MFS sugar transporter, putative"/>
    <property type="match status" value="1"/>
</dbReference>
<feature type="transmembrane region" description="Helical" evidence="8">
    <location>
        <begin position="340"/>
        <end position="359"/>
    </location>
</feature>
<keyword evidence="11" id="KW-1185">Reference proteome</keyword>
<evidence type="ECO:0000256" key="8">
    <source>
        <dbReference type="SAM" id="Phobius"/>
    </source>
</evidence>
<gene>
    <name evidence="10" type="ORF">BO94DRAFT_548015</name>
</gene>
<dbReference type="Pfam" id="PF00083">
    <property type="entry name" value="Sugar_tr"/>
    <property type="match status" value="1"/>
</dbReference>
<dbReference type="AlphaFoldDB" id="A0A317W5Y4"/>
<keyword evidence="10" id="KW-0762">Sugar transport</keyword>
<comment type="similarity">
    <text evidence="2 7">Belongs to the major facilitator superfamily. Sugar transporter (TC 2.A.1.1) family.</text>
</comment>
<dbReference type="EMBL" id="MSFK01000020">
    <property type="protein sequence ID" value="PWY81753.1"/>
    <property type="molecule type" value="Genomic_DNA"/>
</dbReference>
<dbReference type="InterPro" id="IPR020846">
    <property type="entry name" value="MFS_dom"/>
</dbReference>
<evidence type="ECO:0000256" key="4">
    <source>
        <dbReference type="ARBA" id="ARBA00022692"/>
    </source>
</evidence>
<sequence length="513" mass="55953">MPTSPARLHLLQVLLITAPAFILYGYNQAGLSALLNLSVVARRFPAIDTVFTTGSQEETNSTRKGAINACFQLGALLGSLSCSYLGDSWGRRRTILLAASLALVGQVLQASAFALAQFVVGRVILGLGVGQLSVMSPVWQSESSHAGNRGRQVITSGIFICVGFALTSWINFGCSKAPYGPLQWRLPLALPTIFSLVIVASVMTFPESPRWLVLRRRNHDAAQALATLNGLACDDPLVLREIEEIGRSLEGTRNTSGRTLPSLKNDPSRLWWRFTLCMLLQFFQQTCGGNLISIYTTQIFEQNLGLSGDLPQILAAASLTWKLACSFIAFAAIDRLGRRVLFTISGTGMTICMVVMAVATSFPTTNKPASIVAATFIFIFNLCYPIGFLGGNFLYCTEIAPSHLRAAMSSVSTANHWLWNFVVTMITPLALSTIGWKFYIVFASISACVPLVVHFLFPETMGRSLEGIDQVFREAPTVLAIVPMAKGLPRGDVIPTFVEHHEKDGNQEHREWA</sequence>
<evidence type="ECO:0000256" key="7">
    <source>
        <dbReference type="RuleBase" id="RU003346"/>
    </source>
</evidence>
<dbReference type="PRINTS" id="PR00171">
    <property type="entry name" value="SUGRTRNSPORT"/>
</dbReference>
<dbReference type="InterPro" id="IPR050360">
    <property type="entry name" value="MFS_Sugar_Transporters"/>
</dbReference>
<evidence type="ECO:0000256" key="1">
    <source>
        <dbReference type="ARBA" id="ARBA00004141"/>
    </source>
</evidence>
<comment type="caution">
    <text evidence="10">The sequence shown here is derived from an EMBL/GenBank/DDBJ whole genome shotgun (WGS) entry which is preliminary data.</text>
</comment>
<dbReference type="Proteomes" id="UP000246702">
    <property type="component" value="Unassembled WGS sequence"/>
</dbReference>
<dbReference type="STRING" id="1450535.A0A317W5Y4"/>
<feature type="transmembrane region" description="Helical" evidence="8">
    <location>
        <begin position="417"/>
        <end position="434"/>
    </location>
</feature>
<feature type="transmembrane region" description="Helical" evidence="8">
    <location>
        <begin position="184"/>
        <end position="206"/>
    </location>
</feature>
<evidence type="ECO:0000313" key="11">
    <source>
        <dbReference type="Proteomes" id="UP000246702"/>
    </source>
</evidence>
<feature type="transmembrane region" description="Helical" evidence="8">
    <location>
        <begin position="313"/>
        <end position="333"/>
    </location>
</feature>
<feature type="transmembrane region" description="Helical" evidence="8">
    <location>
        <begin position="270"/>
        <end position="293"/>
    </location>
</feature>
<dbReference type="PROSITE" id="PS00216">
    <property type="entry name" value="SUGAR_TRANSPORT_1"/>
    <property type="match status" value="1"/>
</dbReference>